<proteinExistence type="predicted"/>
<accession>A0A1W0E2Q4</accession>
<reference evidence="3 4" key="1">
    <citation type="journal article" date="2017" name="Environ. Microbiol.">
        <title>Decay of the glycolytic pathway and adaptation to intranuclear parasitism within Enterocytozoonidae microsporidia.</title>
        <authorList>
            <person name="Wiredu Boakye D."/>
            <person name="Jaroenlak P."/>
            <person name="Prachumwat A."/>
            <person name="Williams T.A."/>
            <person name="Bateman K.S."/>
            <person name="Itsathitphaisarn O."/>
            <person name="Sritunyalucksana K."/>
            <person name="Paszkiewicz K.H."/>
            <person name="Moore K.A."/>
            <person name="Stentiford G.D."/>
            <person name="Williams B.A."/>
        </authorList>
    </citation>
    <scope>NUCLEOTIDE SEQUENCE [LARGE SCALE GENOMIC DNA]</scope>
    <source>
        <strain evidence="3 4">TH1</strain>
    </source>
</reference>
<feature type="region of interest" description="Disordered" evidence="1">
    <location>
        <begin position="230"/>
        <end position="264"/>
    </location>
</feature>
<evidence type="ECO:0000256" key="1">
    <source>
        <dbReference type="SAM" id="MobiDB-lite"/>
    </source>
</evidence>
<comment type="caution">
    <text evidence="3">The sequence shown here is derived from an EMBL/GenBank/DDBJ whole genome shotgun (WGS) entry which is preliminary data.</text>
</comment>
<evidence type="ECO:0000256" key="2">
    <source>
        <dbReference type="SAM" id="Phobius"/>
    </source>
</evidence>
<gene>
    <name evidence="3" type="ORF">EHP00_2480</name>
</gene>
<feature type="transmembrane region" description="Helical" evidence="2">
    <location>
        <begin position="309"/>
        <end position="328"/>
    </location>
</feature>
<keyword evidence="2" id="KW-1133">Transmembrane helix</keyword>
<name>A0A1W0E2Q4_9MICR</name>
<dbReference type="VEuPathDB" id="MicrosporidiaDB:EHP00_2480"/>
<dbReference type="EMBL" id="MNPJ01000030">
    <property type="protein sequence ID" value="OQS53520.1"/>
    <property type="molecule type" value="Genomic_DNA"/>
</dbReference>
<keyword evidence="4" id="KW-1185">Reference proteome</keyword>
<keyword evidence="2" id="KW-0472">Membrane</keyword>
<feature type="compositionally biased region" description="Acidic residues" evidence="1">
    <location>
        <begin position="246"/>
        <end position="261"/>
    </location>
</feature>
<protein>
    <submittedName>
        <fullName evidence="3">Uncharacterized protein</fullName>
    </submittedName>
</protein>
<feature type="region of interest" description="Disordered" evidence="1">
    <location>
        <begin position="170"/>
        <end position="206"/>
    </location>
</feature>
<evidence type="ECO:0000313" key="4">
    <source>
        <dbReference type="Proteomes" id="UP000192758"/>
    </source>
</evidence>
<organism evidence="3 4">
    <name type="scientific">Ecytonucleospora hepatopenaei</name>
    <dbReference type="NCBI Taxonomy" id="646526"/>
    <lineage>
        <taxon>Eukaryota</taxon>
        <taxon>Fungi</taxon>
        <taxon>Fungi incertae sedis</taxon>
        <taxon>Microsporidia</taxon>
        <taxon>Enterocytozoonidae</taxon>
        <taxon>Ecytonucleospora</taxon>
    </lineage>
</organism>
<dbReference type="AlphaFoldDB" id="A0A1W0E2Q4"/>
<dbReference type="Proteomes" id="UP000192758">
    <property type="component" value="Unassembled WGS sequence"/>
</dbReference>
<keyword evidence="2" id="KW-0812">Transmembrane</keyword>
<evidence type="ECO:0000313" key="3">
    <source>
        <dbReference type="EMBL" id="OQS53520.1"/>
    </source>
</evidence>
<sequence length="329" mass="37548">MFNILNYKENDNKTIKLIIEPKYNKIVISDEILESDDINDNLLISCNISNYKFTLIIEKIIKNTANTNNITDNTNNITDNTNNITNNTNNITNNLTDNNSNNILFNNLIEICSIRDSFLINNLNDTQIDCLNSEMVKNNCKMKVKIHPEKNEILIKTLNKDKIENSSNLKITSNNSNITDNTDITNNDNNDNTDNNLQNTNNTNNTCCRDQKVKNDNILCECNINDNLQNDTDNDNDNTDNLQNDTDNDNDNTDNDTDNTDNDIIRGKEFSSLINEIVKSDNITFDDSVNFTNEFINDNSTITQMSNGIISNCYISYIIIFITIILVIF</sequence>
<feature type="compositionally biased region" description="Low complexity" evidence="1">
    <location>
        <begin position="172"/>
        <end position="206"/>
    </location>
</feature>